<evidence type="ECO:0000313" key="1">
    <source>
        <dbReference type="EMBL" id="QHT84153.1"/>
    </source>
</evidence>
<protein>
    <submittedName>
        <fullName evidence="1">Uncharacterized protein</fullName>
    </submittedName>
</protein>
<sequence length="105" mass="12643">MNEIWKKTPIDMIDKIVRYTGKMRLRNGTFMNQIRKEDIRYVVLQTIPEKIHTYDPISNTHNTIVYFTPGKNIDKIIVKYENKYIQHTLYKHSMVDGFNTCMDWV</sequence>
<dbReference type="AlphaFoldDB" id="A0A6C0HW94"/>
<dbReference type="EMBL" id="MN740015">
    <property type="protein sequence ID" value="QHT84153.1"/>
    <property type="molecule type" value="Genomic_DNA"/>
</dbReference>
<name>A0A6C0HW94_9ZZZZ</name>
<proteinExistence type="predicted"/>
<accession>A0A6C0HW94</accession>
<reference evidence="1" key="1">
    <citation type="journal article" date="2020" name="Nature">
        <title>Giant virus diversity and host interactions through global metagenomics.</title>
        <authorList>
            <person name="Schulz F."/>
            <person name="Roux S."/>
            <person name="Paez-Espino D."/>
            <person name="Jungbluth S."/>
            <person name="Walsh D.A."/>
            <person name="Denef V.J."/>
            <person name="McMahon K.D."/>
            <person name="Konstantinidis K.T."/>
            <person name="Eloe-Fadrosh E.A."/>
            <person name="Kyrpides N.C."/>
            <person name="Woyke T."/>
        </authorList>
    </citation>
    <scope>NUCLEOTIDE SEQUENCE</scope>
    <source>
        <strain evidence="1">GVMAG-M-3300023184-16</strain>
    </source>
</reference>
<organism evidence="1">
    <name type="scientific">viral metagenome</name>
    <dbReference type="NCBI Taxonomy" id="1070528"/>
    <lineage>
        <taxon>unclassified sequences</taxon>
        <taxon>metagenomes</taxon>
        <taxon>organismal metagenomes</taxon>
    </lineage>
</organism>